<feature type="region of interest" description="Disordered" evidence="1">
    <location>
        <begin position="100"/>
        <end position="149"/>
    </location>
</feature>
<dbReference type="EMBL" id="LJZO01000006">
    <property type="protein sequence ID" value="ROW01669.1"/>
    <property type="molecule type" value="Genomic_DNA"/>
</dbReference>
<comment type="caution">
    <text evidence="2">The sequence shown here is derived from an EMBL/GenBank/DDBJ whole genome shotgun (WGS) entry which is preliminary data.</text>
</comment>
<protein>
    <submittedName>
        <fullName evidence="2">Uncharacterized protein</fullName>
    </submittedName>
</protein>
<sequence>MSNDNDPSSPSSRLSSKARLAYYLTGGTRRGPGTMTSLLRLARDRNDAGRGHKAWEAARDEDLARHQDRWGQSGLAGRLEEARGLGPKPRGQALVRWYREEGRGGPGGGQAVAVAAMSADRPVQPVPAREQQAEQPPEDDIYGASDEEQ</sequence>
<accession>A0A423WE14</accession>
<dbReference type="AlphaFoldDB" id="A0A423WE14"/>
<evidence type="ECO:0000313" key="2">
    <source>
        <dbReference type="EMBL" id="ROW01669.1"/>
    </source>
</evidence>
<organism evidence="2 3">
    <name type="scientific">Cytospora chrysosperma</name>
    <name type="common">Cytospora canker fungus</name>
    <name type="synonym">Sphaeria chrysosperma</name>
    <dbReference type="NCBI Taxonomy" id="252740"/>
    <lineage>
        <taxon>Eukaryota</taxon>
        <taxon>Fungi</taxon>
        <taxon>Dikarya</taxon>
        <taxon>Ascomycota</taxon>
        <taxon>Pezizomycotina</taxon>
        <taxon>Sordariomycetes</taxon>
        <taxon>Sordariomycetidae</taxon>
        <taxon>Diaporthales</taxon>
        <taxon>Cytosporaceae</taxon>
        <taxon>Cytospora</taxon>
    </lineage>
</organism>
<gene>
    <name evidence="2" type="ORF">VSDG_02210</name>
</gene>
<dbReference type="Proteomes" id="UP000284375">
    <property type="component" value="Unassembled WGS sequence"/>
</dbReference>
<dbReference type="OrthoDB" id="5239362at2759"/>
<evidence type="ECO:0000313" key="3">
    <source>
        <dbReference type="Proteomes" id="UP000284375"/>
    </source>
</evidence>
<keyword evidence="3" id="KW-1185">Reference proteome</keyword>
<proteinExistence type="predicted"/>
<reference evidence="2 3" key="1">
    <citation type="submission" date="2015-09" db="EMBL/GenBank/DDBJ databases">
        <title>Host preference determinants of Valsa canker pathogens revealed by comparative genomics.</title>
        <authorList>
            <person name="Yin Z."/>
            <person name="Huang L."/>
        </authorList>
    </citation>
    <scope>NUCLEOTIDE SEQUENCE [LARGE SCALE GENOMIC DNA]</scope>
    <source>
        <strain evidence="2 3">YSFL</strain>
    </source>
</reference>
<evidence type="ECO:0000256" key="1">
    <source>
        <dbReference type="SAM" id="MobiDB-lite"/>
    </source>
</evidence>
<name>A0A423WE14_CYTCH</name>
<feature type="compositionally biased region" description="Acidic residues" evidence="1">
    <location>
        <begin position="136"/>
        <end position="149"/>
    </location>
</feature>